<dbReference type="Proteomes" id="UP001311915">
    <property type="component" value="Unassembled WGS sequence"/>
</dbReference>
<gene>
    <name evidence="5" type="ORF">R3W88_028623</name>
</gene>
<dbReference type="CDD" id="cd12680">
    <property type="entry name" value="RRM_THOC4"/>
    <property type="match status" value="1"/>
</dbReference>
<feature type="domain" description="RRM" evidence="4">
    <location>
        <begin position="102"/>
        <end position="179"/>
    </location>
</feature>
<evidence type="ECO:0000259" key="4">
    <source>
        <dbReference type="PROSITE" id="PS50102"/>
    </source>
</evidence>
<name>A0AAV9K445_9SOLN</name>
<dbReference type="InterPro" id="IPR051229">
    <property type="entry name" value="ALYREF_mRNA_export"/>
</dbReference>
<feature type="compositionally biased region" description="Basic and acidic residues" evidence="3">
    <location>
        <begin position="10"/>
        <end position="22"/>
    </location>
</feature>
<evidence type="ECO:0000313" key="6">
    <source>
        <dbReference type="Proteomes" id="UP001311915"/>
    </source>
</evidence>
<dbReference type="GO" id="GO:0005634">
    <property type="term" value="C:nucleus"/>
    <property type="evidence" value="ECO:0007669"/>
    <property type="project" value="TreeGrafter"/>
</dbReference>
<dbReference type="SMART" id="SM01218">
    <property type="entry name" value="FoP_duplication"/>
    <property type="match status" value="1"/>
</dbReference>
<dbReference type="PANTHER" id="PTHR19965">
    <property type="entry name" value="RNA AND EXPORT FACTOR BINDING PROTEIN"/>
    <property type="match status" value="1"/>
</dbReference>
<dbReference type="SUPFAM" id="SSF54928">
    <property type="entry name" value="RNA-binding domain, RBD"/>
    <property type="match status" value="1"/>
</dbReference>
<dbReference type="PROSITE" id="PS50102">
    <property type="entry name" value="RRM"/>
    <property type="match status" value="1"/>
</dbReference>
<dbReference type="Pfam" id="PF00076">
    <property type="entry name" value="RRM_1"/>
    <property type="match status" value="1"/>
</dbReference>
<evidence type="ECO:0000313" key="5">
    <source>
        <dbReference type="EMBL" id="KAK4707698.1"/>
    </source>
</evidence>
<reference evidence="5 6" key="1">
    <citation type="submission" date="2023-10" db="EMBL/GenBank/DDBJ databases">
        <title>Genome-Wide Identification Analysis in wild type Solanum Pinnatisectum Reveals Some Genes Defensing Phytophthora Infestans.</title>
        <authorList>
            <person name="Sun C."/>
        </authorList>
    </citation>
    <scope>NUCLEOTIDE SEQUENCE [LARGE SCALE GENOMIC DNA]</scope>
    <source>
        <strain evidence="5">LQN</strain>
        <tissue evidence="5">Leaf</tissue>
    </source>
</reference>
<evidence type="ECO:0000256" key="3">
    <source>
        <dbReference type="SAM" id="MobiDB-lite"/>
    </source>
</evidence>
<feature type="compositionally biased region" description="Gly residues" evidence="3">
    <location>
        <begin position="206"/>
        <end position="216"/>
    </location>
</feature>
<feature type="compositionally biased region" description="Gly residues" evidence="3">
    <location>
        <begin position="33"/>
        <end position="48"/>
    </location>
</feature>
<proteinExistence type="predicted"/>
<organism evidence="5 6">
    <name type="scientific">Solanum pinnatisectum</name>
    <name type="common">tansyleaf nightshade</name>
    <dbReference type="NCBI Taxonomy" id="50273"/>
    <lineage>
        <taxon>Eukaryota</taxon>
        <taxon>Viridiplantae</taxon>
        <taxon>Streptophyta</taxon>
        <taxon>Embryophyta</taxon>
        <taxon>Tracheophyta</taxon>
        <taxon>Spermatophyta</taxon>
        <taxon>Magnoliopsida</taxon>
        <taxon>eudicotyledons</taxon>
        <taxon>Gunneridae</taxon>
        <taxon>Pentapetalae</taxon>
        <taxon>asterids</taxon>
        <taxon>lamiids</taxon>
        <taxon>Solanales</taxon>
        <taxon>Solanaceae</taxon>
        <taxon>Solanoideae</taxon>
        <taxon>Solaneae</taxon>
        <taxon>Solanum</taxon>
    </lineage>
</organism>
<evidence type="ECO:0000256" key="2">
    <source>
        <dbReference type="PROSITE-ProRule" id="PRU00176"/>
    </source>
</evidence>
<keyword evidence="1 2" id="KW-0694">RNA-binding</keyword>
<sequence>MASLDMTLDDMIKSRRNTERGGRGQGRARRGRGAGGSFRGGSFRGGRTMGAPRRGPLGVNARPSAYTIAKTFRRTKNLPWQNGLFEDSLRAAGLSSVLESGTKLYVSNLDIGVTNEDIRELFSEMGELVRFAIHYDKNGRPSGAAEVVFARRSDAFQALKRYNNVQLDGKPMKIEIVGSNPEIPLSARVNVVGGTNRRRTVVMAPGGPGRGRGGATSRGSSQRGRGGLRNPGRGRGGGGGRGWGRGRGRGGRGSNRGADKSAEDLDKELDSYHANADAMQT</sequence>
<protein>
    <recommendedName>
        <fullName evidence="4">RRM domain-containing protein</fullName>
    </recommendedName>
</protein>
<dbReference type="GO" id="GO:0006406">
    <property type="term" value="P:mRNA export from nucleus"/>
    <property type="evidence" value="ECO:0007669"/>
    <property type="project" value="TreeGrafter"/>
</dbReference>
<accession>A0AAV9K445</accession>
<dbReference type="Gene3D" id="3.30.70.330">
    <property type="match status" value="1"/>
</dbReference>
<feature type="region of interest" description="Disordered" evidence="3">
    <location>
        <begin position="196"/>
        <end position="281"/>
    </location>
</feature>
<dbReference type="InterPro" id="IPR025715">
    <property type="entry name" value="FoP_C"/>
</dbReference>
<feature type="compositionally biased region" description="Basic and acidic residues" evidence="3">
    <location>
        <begin position="257"/>
        <end position="271"/>
    </location>
</feature>
<comment type="caution">
    <text evidence="5">The sequence shown here is derived from an EMBL/GenBank/DDBJ whole genome shotgun (WGS) entry which is preliminary data.</text>
</comment>
<feature type="region of interest" description="Disordered" evidence="3">
    <location>
        <begin position="1"/>
        <end position="58"/>
    </location>
</feature>
<dbReference type="InterPro" id="IPR012677">
    <property type="entry name" value="Nucleotide-bd_a/b_plait_sf"/>
</dbReference>
<keyword evidence="6" id="KW-1185">Reference proteome</keyword>
<dbReference type="AlphaFoldDB" id="A0AAV9K445"/>
<dbReference type="InterPro" id="IPR000504">
    <property type="entry name" value="RRM_dom"/>
</dbReference>
<dbReference type="SMART" id="SM00360">
    <property type="entry name" value="RRM"/>
    <property type="match status" value="1"/>
</dbReference>
<dbReference type="GO" id="GO:0003729">
    <property type="term" value="F:mRNA binding"/>
    <property type="evidence" value="ECO:0007669"/>
    <property type="project" value="TreeGrafter"/>
</dbReference>
<dbReference type="PANTHER" id="PTHR19965:SF76">
    <property type="entry name" value="RRM DOMAIN-CONTAINING PROTEIN"/>
    <property type="match status" value="1"/>
</dbReference>
<evidence type="ECO:0000256" key="1">
    <source>
        <dbReference type="ARBA" id="ARBA00022884"/>
    </source>
</evidence>
<dbReference type="EMBL" id="JAWPEI010000012">
    <property type="protein sequence ID" value="KAK4707698.1"/>
    <property type="molecule type" value="Genomic_DNA"/>
</dbReference>
<feature type="compositionally biased region" description="Gly residues" evidence="3">
    <location>
        <begin position="224"/>
        <end position="243"/>
    </location>
</feature>
<dbReference type="InterPro" id="IPR035979">
    <property type="entry name" value="RBD_domain_sf"/>
</dbReference>